<gene>
    <name evidence="1" type="ORF">HHU08_16430</name>
</gene>
<dbReference type="Pfam" id="PF13056">
    <property type="entry name" value="DUF3918"/>
    <property type="match status" value="1"/>
</dbReference>
<evidence type="ECO:0000313" key="2">
    <source>
        <dbReference type="Proteomes" id="UP000588491"/>
    </source>
</evidence>
<name>A0A7Y0PMZ2_9BACI</name>
<proteinExistence type="predicted"/>
<comment type="caution">
    <text evidence="1">The sequence shown here is derived from an EMBL/GenBank/DDBJ whole genome shotgun (WGS) entry which is preliminary data.</text>
</comment>
<accession>A0A7Y0PMZ2</accession>
<dbReference type="EMBL" id="JABBPK010000001">
    <property type="protein sequence ID" value="NMO78572.1"/>
    <property type="molecule type" value="Genomic_DNA"/>
</dbReference>
<reference evidence="1 2" key="1">
    <citation type="submission" date="2020-04" db="EMBL/GenBank/DDBJ databases">
        <title>Bacillus sp. UniB3 isolated from commercial digestive syrup.</title>
        <authorList>
            <person name="Thorat V."/>
            <person name="Kirdat K."/>
            <person name="Tiwarekar B."/>
            <person name="Yadav A."/>
        </authorList>
    </citation>
    <scope>NUCLEOTIDE SEQUENCE [LARGE SCALE GENOMIC DNA]</scope>
    <source>
        <strain evidence="1 2">UniB3</strain>
    </source>
</reference>
<dbReference type="Proteomes" id="UP000588491">
    <property type="component" value="Unassembled WGS sequence"/>
</dbReference>
<dbReference type="InterPro" id="IPR025029">
    <property type="entry name" value="DUF3918"/>
</dbReference>
<dbReference type="RefSeq" id="WP_084668708.1">
    <property type="nucleotide sequence ID" value="NZ_JABBPK010000001.1"/>
</dbReference>
<sequence length="43" mass="4856">MGKVMNTAIAIGAGVVAMSYMQKNNMMSQKQLKKMQKKVMKMF</sequence>
<evidence type="ECO:0000313" key="1">
    <source>
        <dbReference type="EMBL" id="NMO78572.1"/>
    </source>
</evidence>
<protein>
    <submittedName>
        <fullName evidence="1">DUF3918 family protein</fullName>
    </submittedName>
</protein>
<keyword evidence="2" id="KW-1185">Reference proteome</keyword>
<dbReference type="AlphaFoldDB" id="A0A7Y0PMZ2"/>
<organism evidence="1 2">
    <name type="scientific">Niallia alba</name>
    <dbReference type="NCBI Taxonomy" id="2729105"/>
    <lineage>
        <taxon>Bacteria</taxon>
        <taxon>Bacillati</taxon>
        <taxon>Bacillota</taxon>
        <taxon>Bacilli</taxon>
        <taxon>Bacillales</taxon>
        <taxon>Bacillaceae</taxon>
        <taxon>Niallia</taxon>
    </lineage>
</organism>